<gene>
    <name evidence="1" type="ORF">CEXT_478331</name>
</gene>
<name>A0AAV4UJ76_CAEEX</name>
<evidence type="ECO:0000313" key="1">
    <source>
        <dbReference type="EMBL" id="GIY57764.1"/>
    </source>
</evidence>
<dbReference type="Proteomes" id="UP001054945">
    <property type="component" value="Unassembled WGS sequence"/>
</dbReference>
<comment type="caution">
    <text evidence="1">The sequence shown here is derived from an EMBL/GenBank/DDBJ whole genome shotgun (WGS) entry which is preliminary data.</text>
</comment>
<dbReference type="AlphaFoldDB" id="A0AAV4UJ76"/>
<organism evidence="1 2">
    <name type="scientific">Caerostris extrusa</name>
    <name type="common">Bark spider</name>
    <name type="synonym">Caerostris bankana</name>
    <dbReference type="NCBI Taxonomy" id="172846"/>
    <lineage>
        <taxon>Eukaryota</taxon>
        <taxon>Metazoa</taxon>
        <taxon>Ecdysozoa</taxon>
        <taxon>Arthropoda</taxon>
        <taxon>Chelicerata</taxon>
        <taxon>Arachnida</taxon>
        <taxon>Araneae</taxon>
        <taxon>Araneomorphae</taxon>
        <taxon>Entelegynae</taxon>
        <taxon>Araneoidea</taxon>
        <taxon>Araneidae</taxon>
        <taxon>Caerostris</taxon>
    </lineage>
</organism>
<reference evidence="1 2" key="1">
    <citation type="submission" date="2021-06" db="EMBL/GenBank/DDBJ databases">
        <title>Caerostris extrusa draft genome.</title>
        <authorList>
            <person name="Kono N."/>
            <person name="Arakawa K."/>
        </authorList>
    </citation>
    <scope>NUCLEOTIDE SEQUENCE [LARGE SCALE GENOMIC DNA]</scope>
</reference>
<evidence type="ECO:0000313" key="2">
    <source>
        <dbReference type="Proteomes" id="UP001054945"/>
    </source>
</evidence>
<keyword evidence="2" id="KW-1185">Reference proteome</keyword>
<sequence>MHEGPAMPSLIVAVRQFVLRLWRGLFFSIMRDHSAVNHSFFFRKKDGERMDILHMHEGAWMPSIIMDVRICRRCILRLWRRLFFSIMREHSAVEHS</sequence>
<proteinExistence type="predicted"/>
<protein>
    <submittedName>
        <fullName evidence="1">Uncharacterized protein</fullName>
    </submittedName>
</protein>
<accession>A0AAV4UJ76</accession>
<dbReference type="EMBL" id="BPLR01012957">
    <property type="protein sequence ID" value="GIY57764.1"/>
    <property type="molecule type" value="Genomic_DNA"/>
</dbReference>